<dbReference type="HOGENOM" id="CLU_3393660_0_0_6"/>
<organism evidence="1 2">
    <name type="scientific">Pseudomonas savastanoi pv. glycinea str. race 4</name>
    <dbReference type="NCBI Taxonomy" id="875330"/>
    <lineage>
        <taxon>Bacteria</taxon>
        <taxon>Pseudomonadati</taxon>
        <taxon>Pseudomonadota</taxon>
        <taxon>Gammaproteobacteria</taxon>
        <taxon>Pseudomonadales</taxon>
        <taxon>Pseudomonadaceae</taxon>
        <taxon>Pseudomonas</taxon>
    </lineage>
</organism>
<dbReference type="GO" id="GO:0016740">
    <property type="term" value="F:transferase activity"/>
    <property type="evidence" value="ECO:0007669"/>
    <property type="project" value="UniProtKB-KW"/>
</dbReference>
<comment type="caution">
    <text evidence="1">The sequence shown here is derived from an EMBL/GenBank/DDBJ whole genome shotgun (WGS) entry which is preliminary data.</text>
</comment>
<evidence type="ECO:0000313" key="2">
    <source>
        <dbReference type="Proteomes" id="UP000005466"/>
    </source>
</evidence>
<gene>
    <name evidence="1" type="ORF">Pgy4_41097</name>
</gene>
<accession>F3CJE5</accession>
<keyword evidence="1" id="KW-0808">Transferase</keyword>
<proteinExistence type="predicted"/>
<reference evidence="1 2" key="1">
    <citation type="journal article" date="2011" name="PLoS Pathog.">
        <title>Dynamic evolution of pathogenicity revealed by sequencing and comparative genomics of 19 Pseudomonas syringae isolates.</title>
        <authorList>
            <person name="Baltrus D.A."/>
            <person name="Nishimura M.T."/>
            <person name="Romanchuk A."/>
            <person name="Chang J.H."/>
            <person name="Mukhtar M.S."/>
            <person name="Cherkis K."/>
            <person name="Roach J."/>
            <person name="Grant S.R."/>
            <person name="Jones C.D."/>
            <person name="Dangl J.L."/>
        </authorList>
    </citation>
    <scope>NUCLEOTIDE SEQUENCE [LARGE SCALE GENOMIC DNA]</scope>
    <source>
        <strain evidence="2">race 4</strain>
    </source>
</reference>
<name>F3CJE5_PSESG</name>
<sequence length="31" mass="3511">ASDQLPVQLTRRQPSNAPGMLTRQAFVDYYS</sequence>
<evidence type="ECO:0000313" key="1">
    <source>
        <dbReference type="EMBL" id="EGH19387.1"/>
    </source>
</evidence>
<feature type="non-terminal residue" evidence="1">
    <location>
        <position position="1"/>
    </location>
</feature>
<dbReference type="Proteomes" id="UP000005466">
    <property type="component" value="Unassembled WGS sequence"/>
</dbReference>
<protein>
    <submittedName>
        <fullName evidence="1">Phosphotransferase family protein</fullName>
    </submittedName>
</protein>
<dbReference type="EMBL" id="ADWY01004000">
    <property type="protein sequence ID" value="EGH19387.1"/>
    <property type="molecule type" value="Genomic_DNA"/>
</dbReference>
<dbReference type="AlphaFoldDB" id="F3CJE5"/>